<gene>
    <name evidence="4" type="ORF">DV711_04885</name>
</gene>
<dbReference type="Gene3D" id="3.30.450.20">
    <property type="entry name" value="PAS domain"/>
    <property type="match status" value="1"/>
</dbReference>
<dbReference type="Pfam" id="PF00990">
    <property type="entry name" value="GGDEF"/>
    <property type="match status" value="1"/>
</dbReference>
<dbReference type="SMART" id="SM00267">
    <property type="entry name" value="GGDEF"/>
    <property type="match status" value="1"/>
</dbReference>
<dbReference type="PROSITE" id="PS50887">
    <property type="entry name" value="GGDEF"/>
    <property type="match status" value="1"/>
</dbReference>
<dbReference type="OrthoDB" id="9804951at2"/>
<dbReference type="AlphaFoldDB" id="A0A369WV25"/>
<dbReference type="CDD" id="cd00130">
    <property type="entry name" value="PAS"/>
    <property type="match status" value="1"/>
</dbReference>
<evidence type="ECO:0000259" key="3">
    <source>
        <dbReference type="PROSITE" id="PS50887"/>
    </source>
</evidence>
<dbReference type="PANTHER" id="PTHR44757:SF2">
    <property type="entry name" value="BIOFILM ARCHITECTURE MAINTENANCE PROTEIN MBAA"/>
    <property type="match status" value="1"/>
</dbReference>
<dbReference type="SUPFAM" id="SSF141868">
    <property type="entry name" value="EAL domain-like"/>
    <property type="match status" value="1"/>
</dbReference>
<dbReference type="InterPro" id="IPR043128">
    <property type="entry name" value="Rev_trsase/Diguanyl_cyclase"/>
</dbReference>
<dbReference type="SUPFAM" id="SSF55785">
    <property type="entry name" value="PYP-like sensor domain (PAS domain)"/>
    <property type="match status" value="1"/>
</dbReference>
<feature type="domain" description="EAL" evidence="2">
    <location>
        <begin position="318"/>
        <end position="571"/>
    </location>
</feature>
<sequence>MPALDHPPTPSSNVSDDEQSLKQLAALFDHNPLSAMVVDDQGLIRYLNPACCRCTGFAAEQLLGQPVNVLRSDLTPDSLYPSIRRTLARGVGWSGELCCRRASGKPVWLRVHLSPFKGPAGHTHTLVMMEALLERLEYEQWLSPSCSLDALTGLPTRSQVEQRLRQMVEQNVDDDQRILLLSIDIYRFKQFNESLGHQRADELLVAVAQRLKQRKRGADELCRLGGDQFMLLTRLDRKAPTAYELAQSIQNDFNEPIMIEGQRLFVGLSIGLACFPDDGQDPVQLLQHADTALYRAKKLGRNRIARFEPALEQQALELQQLEAELRYALQKNELEIHYQPLISLDCRVVGAEAVMRWNSPSLGQVLPDQFVALAESIEVIHQIGAWGLEQACAQAKRWLDEPSAPDFVAVNVSPRQLCHEDFVDQVKAALAQQQLPAAALELEITEGVLLNNRDQAARQLERLGQLGVRLSLDDFGTGYSSLSYLQHLPFDTLKIDRSFVTGLPVNRDNGMLVKAIISMAKSLGLRLVAEGVENREQLTYLQALGCDLLQGYYFTEPLQAQRFIEWCRHQPLACGLYAPN</sequence>
<dbReference type="Gene3D" id="3.30.70.270">
    <property type="match status" value="1"/>
</dbReference>
<dbReference type="InterPro" id="IPR052155">
    <property type="entry name" value="Biofilm_reg_signaling"/>
</dbReference>
<evidence type="ECO:0000259" key="1">
    <source>
        <dbReference type="PROSITE" id="PS50112"/>
    </source>
</evidence>
<dbReference type="PROSITE" id="PS50112">
    <property type="entry name" value="PAS"/>
    <property type="match status" value="1"/>
</dbReference>
<dbReference type="InterPro" id="IPR029787">
    <property type="entry name" value="Nucleotide_cyclase"/>
</dbReference>
<dbReference type="Pfam" id="PF00563">
    <property type="entry name" value="EAL"/>
    <property type="match status" value="1"/>
</dbReference>
<dbReference type="InterPro" id="IPR001633">
    <property type="entry name" value="EAL_dom"/>
</dbReference>
<dbReference type="InterPro" id="IPR000160">
    <property type="entry name" value="GGDEF_dom"/>
</dbReference>
<dbReference type="GO" id="GO:0006355">
    <property type="term" value="P:regulation of DNA-templated transcription"/>
    <property type="evidence" value="ECO:0007669"/>
    <property type="project" value="InterPro"/>
</dbReference>
<comment type="caution">
    <text evidence="4">The sequence shown here is derived from an EMBL/GenBank/DDBJ whole genome shotgun (WGS) entry which is preliminary data.</text>
</comment>
<reference evidence="4 5" key="1">
    <citation type="submission" date="2018-07" db="EMBL/GenBank/DDBJ databases">
        <title>Motiliproteus coralliicola sp. nov., a bacterium isolated from Coral.</title>
        <authorList>
            <person name="Wang G."/>
        </authorList>
    </citation>
    <scope>NUCLEOTIDE SEQUENCE [LARGE SCALE GENOMIC DNA]</scope>
    <source>
        <strain evidence="4 5">C34</strain>
    </source>
</reference>
<dbReference type="InterPro" id="IPR013767">
    <property type="entry name" value="PAS_fold"/>
</dbReference>
<accession>A0A369WV25</accession>
<protein>
    <submittedName>
        <fullName evidence="4">Phosphodiesterase</fullName>
    </submittedName>
</protein>
<dbReference type="InterPro" id="IPR035919">
    <property type="entry name" value="EAL_sf"/>
</dbReference>
<dbReference type="SMART" id="SM00052">
    <property type="entry name" value="EAL"/>
    <property type="match status" value="1"/>
</dbReference>
<keyword evidence="5" id="KW-1185">Reference proteome</keyword>
<dbReference type="NCBIfam" id="TIGR00254">
    <property type="entry name" value="GGDEF"/>
    <property type="match status" value="1"/>
</dbReference>
<evidence type="ECO:0000259" key="2">
    <source>
        <dbReference type="PROSITE" id="PS50883"/>
    </source>
</evidence>
<feature type="domain" description="GGDEF" evidence="3">
    <location>
        <begin position="176"/>
        <end position="309"/>
    </location>
</feature>
<dbReference type="Proteomes" id="UP000253769">
    <property type="component" value="Unassembled WGS sequence"/>
</dbReference>
<name>A0A369WV25_9GAMM</name>
<proteinExistence type="predicted"/>
<feature type="domain" description="PAS" evidence="1">
    <location>
        <begin position="20"/>
        <end position="78"/>
    </location>
</feature>
<dbReference type="CDD" id="cd01948">
    <property type="entry name" value="EAL"/>
    <property type="match status" value="1"/>
</dbReference>
<dbReference type="InterPro" id="IPR035965">
    <property type="entry name" value="PAS-like_dom_sf"/>
</dbReference>
<dbReference type="PANTHER" id="PTHR44757">
    <property type="entry name" value="DIGUANYLATE CYCLASE DGCP"/>
    <property type="match status" value="1"/>
</dbReference>
<dbReference type="SMART" id="SM00091">
    <property type="entry name" value="PAS"/>
    <property type="match status" value="1"/>
</dbReference>
<evidence type="ECO:0000313" key="4">
    <source>
        <dbReference type="EMBL" id="RDE24919.1"/>
    </source>
</evidence>
<dbReference type="NCBIfam" id="TIGR00229">
    <property type="entry name" value="sensory_box"/>
    <property type="match status" value="1"/>
</dbReference>
<dbReference type="Gene3D" id="3.20.20.450">
    <property type="entry name" value="EAL domain"/>
    <property type="match status" value="1"/>
</dbReference>
<dbReference type="InterPro" id="IPR000014">
    <property type="entry name" value="PAS"/>
</dbReference>
<dbReference type="PROSITE" id="PS50883">
    <property type="entry name" value="EAL"/>
    <property type="match status" value="1"/>
</dbReference>
<dbReference type="EMBL" id="QQOH01000001">
    <property type="protein sequence ID" value="RDE24919.1"/>
    <property type="molecule type" value="Genomic_DNA"/>
</dbReference>
<dbReference type="RefSeq" id="WP_114694511.1">
    <property type="nucleotide sequence ID" value="NZ_QQOH01000001.1"/>
</dbReference>
<dbReference type="SUPFAM" id="SSF55073">
    <property type="entry name" value="Nucleotide cyclase"/>
    <property type="match status" value="1"/>
</dbReference>
<dbReference type="Pfam" id="PF00989">
    <property type="entry name" value="PAS"/>
    <property type="match status" value="1"/>
</dbReference>
<dbReference type="CDD" id="cd01949">
    <property type="entry name" value="GGDEF"/>
    <property type="match status" value="1"/>
</dbReference>
<organism evidence="4 5">
    <name type="scientific">Motiliproteus coralliicola</name>
    <dbReference type="NCBI Taxonomy" id="2283196"/>
    <lineage>
        <taxon>Bacteria</taxon>
        <taxon>Pseudomonadati</taxon>
        <taxon>Pseudomonadota</taxon>
        <taxon>Gammaproteobacteria</taxon>
        <taxon>Oceanospirillales</taxon>
        <taxon>Oceanospirillaceae</taxon>
        <taxon>Motiliproteus</taxon>
    </lineage>
</organism>
<evidence type="ECO:0000313" key="5">
    <source>
        <dbReference type="Proteomes" id="UP000253769"/>
    </source>
</evidence>